<keyword evidence="3" id="KW-1185">Reference proteome</keyword>
<dbReference type="EMBL" id="JBBMFC010000011">
    <property type="protein sequence ID" value="MEQ2578759.1"/>
    <property type="molecule type" value="Genomic_DNA"/>
</dbReference>
<gene>
    <name evidence="2" type="ORF">WMO62_07885</name>
</gene>
<organism evidence="2 3">
    <name type="scientific">Hominiventricola aquisgranensis</name>
    <dbReference type="NCBI Taxonomy" id="3133164"/>
    <lineage>
        <taxon>Bacteria</taxon>
        <taxon>Bacillati</taxon>
        <taxon>Bacillota</taxon>
        <taxon>Clostridia</taxon>
        <taxon>Lachnospirales</taxon>
        <taxon>Lachnospiraceae</taxon>
        <taxon>Hominiventricola</taxon>
    </lineage>
</organism>
<proteinExistence type="predicted"/>
<reference evidence="2 3" key="1">
    <citation type="submission" date="2024-03" db="EMBL/GenBank/DDBJ databases">
        <title>Human intestinal bacterial collection.</title>
        <authorList>
            <person name="Pauvert C."/>
            <person name="Hitch T.C.A."/>
            <person name="Clavel T."/>
        </authorList>
    </citation>
    <scope>NUCLEOTIDE SEQUENCE [LARGE SCALE GENOMIC DNA]</scope>
    <source>
        <strain evidence="2 3">CLA-AA-H78B</strain>
    </source>
</reference>
<evidence type="ECO:0000313" key="3">
    <source>
        <dbReference type="Proteomes" id="UP001470288"/>
    </source>
</evidence>
<evidence type="ECO:0000256" key="1">
    <source>
        <dbReference type="SAM" id="MobiDB-lite"/>
    </source>
</evidence>
<protein>
    <recommendedName>
        <fullName evidence="4">Bypass of forespore C C-terminal domain-containing protein</fullName>
    </recommendedName>
</protein>
<name>A0ABV1I2A2_9FIRM</name>
<accession>A0ABV1I2A2</accession>
<sequence>MMSRKMMWTTVITAVVVAALIAMVFVSGRKSATPPEEQKGTELVEMVPAKGETGESVAEKVPTAEETGVDSSDQYEFLLVDHNDYVAVYQLPEREIYEYTDVIMEVLPEDVQKEVQHGKYIKNEEELYNFLENYTS</sequence>
<dbReference type="Proteomes" id="UP001470288">
    <property type="component" value="Unassembled WGS sequence"/>
</dbReference>
<feature type="region of interest" description="Disordered" evidence="1">
    <location>
        <begin position="49"/>
        <end position="69"/>
    </location>
</feature>
<comment type="caution">
    <text evidence="2">The sequence shown here is derived from an EMBL/GenBank/DDBJ whole genome shotgun (WGS) entry which is preliminary data.</text>
</comment>
<evidence type="ECO:0000313" key="2">
    <source>
        <dbReference type="EMBL" id="MEQ2578759.1"/>
    </source>
</evidence>
<dbReference type="RefSeq" id="WP_349144327.1">
    <property type="nucleotide sequence ID" value="NZ_JBBMFC010000011.1"/>
</dbReference>
<evidence type="ECO:0008006" key="4">
    <source>
        <dbReference type="Google" id="ProtNLM"/>
    </source>
</evidence>